<name>A0AAU8FSK5_9BACT</name>
<dbReference type="EMBL" id="CP159289">
    <property type="protein sequence ID" value="XCH27362.1"/>
    <property type="molecule type" value="Genomic_DNA"/>
</dbReference>
<evidence type="ECO:0000313" key="1">
    <source>
        <dbReference type="EMBL" id="XCH27362.1"/>
    </source>
</evidence>
<gene>
    <name evidence="1" type="ORF">ABV298_13570</name>
</gene>
<dbReference type="AlphaFoldDB" id="A0AAU8FSK5"/>
<reference evidence="1" key="1">
    <citation type="submission" date="2024-06" db="EMBL/GenBank/DDBJ databases">
        <title>Sequencing and assembly of the genome of Dyadobacter sp. strain 676, a symbiont of Cyamopsis tetragonoloba.</title>
        <authorList>
            <person name="Guro P."/>
            <person name="Sazanova A."/>
            <person name="Kuznetsova I."/>
            <person name="Belimov A."/>
            <person name="Safronova V."/>
        </authorList>
    </citation>
    <scope>NUCLEOTIDE SEQUENCE</scope>
    <source>
        <strain evidence="1">676</strain>
    </source>
</reference>
<sequence>MKNGITLIIASVLLLLCVMQKEARYGTAQHESVEKMYNASPVGTAQGKSSGSQYADQLLTDSQSFEFASADTTLKAEPTARLANQRLLHISANSKMLNY</sequence>
<organism evidence="1">
    <name type="scientific">Dyadobacter sp. 676</name>
    <dbReference type="NCBI Taxonomy" id="3088362"/>
    <lineage>
        <taxon>Bacteria</taxon>
        <taxon>Pseudomonadati</taxon>
        <taxon>Bacteroidota</taxon>
        <taxon>Cytophagia</taxon>
        <taxon>Cytophagales</taxon>
        <taxon>Spirosomataceae</taxon>
        <taxon>Dyadobacter</taxon>
    </lineage>
</organism>
<protein>
    <submittedName>
        <fullName evidence="1">Uncharacterized protein</fullName>
    </submittedName>
</protein>
<accession>A0AAU8FSK5</accession>
<dbReference type="RefSeq" id="WP_353722619.1">
    <property type="nucleotide sequence ID" value="NZ_CP159289.1"/>
</dbReference>
<proteinExistence type="predicted"/>